<dbReference type="Pfam" id="PF03372">
    <property type="entry name" value="Exo_endo_phos"/>
    <property type="match status" value="1"/>
</dbReference>
<evidence type="ECO:0000256" key="5">
    <source>
        <dbReference type="ARBA" id="ARBA00022763"/>
    </source>
</evidence>
<evidence type="ECO:0000256" key="3">
    <source>
        <dbReference type="ARBA" id="ARBA00022722"/>
    </source>
</evidence>
<keyword evidence="9" id="KW-1133">Transmembrane helix</keyword>
<comment type="cofactor">
    <cofactor evidence="1">
        <name>Mn(2+)</name>
        <dbReference type="ChEBI" id="CHEBI:29035"/>
    </cofactor>
</comment>
<evidence type="ECO:0000256" key="7">
    <source>
        <dbReference type="ARBA" id="ARBA00022842"/>
    </source>
</evidence>
<keyword evidence="9" id="KW-0472">Membrane</keyword>
<dbReference type="GO" id="GO:0046872">
    <property type="term" value="F:metal ion binding"/>
    <property type="evidence" value="ECO:0007669"/>
    <property type="project" value="UniProtKB-KW"/>
</dbReference>
<dbReference type="PANTHER" id="PTHR15822:SF4">
    <property type="entry name" value="TYROSYL-DNA PHOSPHODIESTERASE 2"/>
    <property type="match status" value="1"/>
</dbReference>
<feature type="transmembrane region" description="Helical" evidence="9">
    <location>
        <begin position="12"/>
        <end position="32"/>
    </location>
</feature>
<dbReference type="InterPro" id="IPR036691">
    <property type="entry name" value="Endo/exonu/phosph_ase_sf"/>
</dbReference>
<keyword evidence="8" id="KW-0234">DNA repair</keyword>
<dbReference type="GO" id="GO:0016787">
    <property type="term" value="F:hydrolase activity"/>
    <property type="evidence" value="ECO:0007669"/>
    <property type="project" value="UniProtKB-KW"/>
</dbReference>
<proteinExistence type="predicted"/>
<keyword evidence="9" id="KW-0812">Transmembrane</keyword>
<dbReference type="RefSeq" id="WP_115092624.1">
    <property type="nucleotide sequence ID" value="NZ_CP068107.1"/>
</dbReference>
<accession>A0A378U795</accession>
<keyword evidence="7" id="KW-0460">Magnesium</keyword>
<organism evidence="11 12">
    <name type="scientific">Myroides odoratus</name>
    <name type="common">Flavobacterium odoratum</name>
    <dbReference type="NCBI Taxonomy" id="256"/>
    <lineage>
        <taxon>Bacteria</taxon>
        <taxon>Pseudomonadati</taxon>
        <taxon>Bacteroidota</taxon>
        <taxon>Flavobacteriia</taxon>
        <taxon>Flavobacteriales</taxon>
        <taxon>Flavobacteriaceae</taxon>
        <taxon>Myroides</taxon>
    </lineage>
</organism>
<keyword evidence="4" id="KW-0479">Metal-binding</keyword>
<evidence type="ECO:0000256" key="2">
    <source>
        <dbReference type="ARBA" id="ARBA00001946"/>
    </source>
</evidence>
<dbReference type="Proteomes" id="UP000255024">
    <property type="component" value="Unassembled WGS sequence"/>
</dbReference>
<evidence type="ECO:0000256" key="1">
    <source>
        <dbReference type="ARBA" id="ARBA00001936"/>
    </source>
</evidence>
<keyword evidence="3" id="KW-0540">Nuclease</keyword>
<dbReference type="SUPFAM" id="SSF56219">
    <property type="entry name" value="DNase I-like"/>
    <property type="match status" value="1"/>
</dbReference>
<evidence type="ECO:0000256" key="8">
    <source>
        <dbReference type="ARBA" id="ARBA00023204"/>
    </source>
</evidence>
<evidence type="ECO:0000313" key="11">
    <source>
        <dbReference type="EMBL" id="STZ70053.1"/>
    </source>
</evidence>
<evidence type="ECO:0000256" key="4">
    <source>
        <dbReference type="ARBA" id="ARBA00022723"/>
    </source>
</evidence>
<comment type="cofactor">
    <cofactor evidence="2">
        <name>Mg(2+)</name>
        <dbReference type="ChEBI" id="CHEBI:18420"/>
    </cofactor>
</comment>
<dbReference type="GO" id="GO:0006281">
    <property type="term" value="P:DNA repair"/>
    <property type="evidence" value="ECO:0007669"/>
    <property type="project" value="UniProtKB-KW"/>
</dbReference>
<gene>
    <name evidence="11" type="ORF">NCTC11179_03578</name>
</gene>
<feature type="transmembrane region" description="Helical" evidence="9">
    <location>
        <begin position="68"/>
        <end position="86"/>
    </location>
</feature>
<dbReference type="InterPro" id="IPR005135">
    <property type="entry name" value="Endo/exonuclease/phosphatase"/>
</dbReference>
<dbReference type="EMBL" id="UGQL01000002">
    <property type="protein sequence ID" value="STZ70053.1"/>
    <property type="molecule type" value="Genomic_DNA"/>
</dbReference>
<keyword evidence="6" id="KW-0378">Hydrolase</keyword>
<dbReference type="InterPro" id="IPR051547">
    <property type="entry name" value="TDP2-like"/>
</dbReference>
<evidence type="ECO:0000313" key="12">
    <source>
        <dbReference type="Proteomes" id="UP000255024"/>
    </source>
</evidence>
<keyword evidence="5" id="KW-0227">DNA damage</keyword>
<dbReference type="AlphaFoldDB" id="A0A378U795"/>
<dbReference type="CDD" id="cd09084">
    <property type="entry name" value="EEP-2"/>
    <property type="match status" value="1"/>
</dbReference>
<name>A0A378U795_MYROD</name>
<sequence>MKKLSWFNKVIFFFNVLVAIGTLLGYVLPFLAPKLFPLLSVFTLILPSLLLLNFFFLLYWAIQVKKQVALSVVILLLGFTFITKFYKITGKEGATEPEDIVLMTYNVRLFNLFKWIPDEFVPQKIKEFVDLQDPDILCLQEYSKSAGLNFKQYPYKYVVSHGDKIKTGQAIYSKHRIIDKGEINLPNSNNNVIFADVLIQADTIRVYSIHLQSVSISPDIHEKLDEEKSKRIFKRIASAFKEQQMQSELIQSHMKDATHRKVICGDMNNSAFSYVYSNIKGELKDAFIEAGSGFGKSYDFPYYPMRIDYVFVDPSIQVKSFKTYSDFKNSDHFPIVTRLALNER</sequence>
<feature type="domain" description="Endonuclease/exonuclease/phosphatase" evidence="10">
    <location>
        <begin position="103"/>
        <end position="332"/>
    </location>
</feature>
<evidence type="ECO:0000256" key="6">
    <source>
        <dbReference type="ARBA" id="ARBA00022801"/>
    </source>
</evidence>
<evidence type="ECO:0000256" key="9">
    <source>
        <dbReference type="SAM" id="Phobius"/>
    </source>
</evidence>
<dbReference type="PANTHER" id="PTHR15822">
    <property type="entry name" value="TRAF AND TNF RECEPTOR-ASSOCIATED PROTEIN"/>
    <property type="match status" value="1"/>
</dbReference>
<protein>
    <submittedName>
        <fullName evidence="11">Uncharacterized protein conserved in bacteria</fullName>
    </submittedName>
</protein>
<dbReference type="Gene3D" id="3.60.10.10">
    <property type="entry name" value="Endonuclease/exonuclease/phosphatase"/>
    <property type="match status" value="1"/>
</dbReference>
<reference evidence="11 12" key="1">
    <citation type="submission" date="2018-06" db="EMBL/GenBank/DDBJ databases">
        <authorList>
            <consortium name="Pathogen Informatics"/>
            <person name="Doyle S."/>
        </authorList>
    </citation>
    <scope>NUCLEOTIDE SEQUENCE [LARGE SCALE GENOMIC DNA]</scope>
    <source>
        <strain evidence="11 12">NCTC11179</strain>
    </source>
</reference>
<feature type="transmembrane region" description="Helical" evidence="9">
    <location>
        <begin position="38"/>
        <end position="61"/>
    </location>
</feature>
<keyword evidence="12" id="KW-1185">Reference proteome</keyword>
<dbReference type="GO" id="GO:0004518">
    <property type="term" value="F:nuclease activity"/>
    <property type="evidence" value="ECO:0007669"/>
    <property type="project" value="UniProtKB-KW"/>
</dbReference>
<evidence type="ECO:0000259" key="10">
    <source>
        <dbReference type="Pfam" id="PF03372"/>
    </source>
</evidence>